<dbReference type="Proteomes" id="UP000189021">
    <property type="component" value="Unassembled WGS sequence"/>
</dbReference>
<protein>
    <recommendedName>
        <fullName evidence="1">Methyltransferase domain-containing protein</fullName>
    </recommendedName>
</protein>
<feature type="domain" description="Methyltransferase" evidence="1">
    <location>
        <begin position="109"/>
        <end position="231"/>
    </location>
</feature>
<gene>
    <name evidence="2" type="ORF">BZG00_03670</name>
</gene>
<dbReference type="Pfam" id="PF13679">
    <property type="entry name" value="Methyltransf_32"/>
    <property type="match status" value="1"/>
</dbReference>
<sequence>MSSVSFQQQFKQLTQLLTQFQWLWQPMPMAHRRLPWQEEDALCAWLASLDYSQVTALKAAPDAVITQLSSWWPALASLTELTAVPKASTTKLGVDPRLAVGVPGRKWAQIEAYIGAVPTHGETVRYLEWCAGKGYLGRAMSSVTAKPVESIEWQKALCDQGQAFALRNALAMRFYPLDAMGAEAAAVMAGCDHGLALHACGDLHVQLLQKAVTCGMSRLSVSPCCYHLIREETYQPLSDVAQGTGIRLKKADLKLAVQESVTGGQRVRRQREQEVIYRLGFDEWQRDWQNQDQYLPLPALKKSQLHQGFAAFCRWGAAQKGLTFPANFDADGYLRRGEARFAILEQINVVKSAFRRAMEIWLVLDRVLYLEQHGYSVSLIQFCERELTPRNLLIHAEKNNVPSRPAHL</sequence>
<proteinExistence type="predicted"/>
<evidence type="ECO:0000313" key="3">
    <source>
        <dbReference type="Proteomes" id="UP000189021"/>
    </source>
</evidence>
<dbReference type="PANTHER" id="PTHR13369">
    <property type="match status" value="1"/>
</dbReference>
<dbReference type="InterPro" id="IPR025714">
    <property type="entry name" value="Methyltranfer_dom"/>
</dbReference>
<dbReference type="EMBL" id="MUEK01000002">
    <property type="protein sequence ID" value="OOE41195.1"/>
    <property type="molecule type" value="Genomic_DNA"/>
</dbReference>
<name>A0AB36K0Y1_9GAMM</name>
<keyword evidence="3" id="KW-1185">Reference proteome</keyword>
<accession>A0AB36K0Y1</accession>
<reference evidence="2 3" key="1">
    <citation type="journal article" date="2017" name="Genome Announc.">
        <title>Draft Genome Sequences of Salinivibrio proteolyticus, Salinivibrio sharmensis, Salinivibrio siamensis, Salinivibrio costicola subsp. alcaliphilus, Salinivibrio costicola subsp. vallismortis, and 29 New Isolates Belonging to the Genus Salinivibrio.</title>
        <authorList>
            <person name="Lopez-Hermoso C."/>
            <person name="de la Haba R.R."/>
            <person name="Sanchez-Porro C."/>
            <person name="Bayliss S.C."/>
            <person name="Feil E.J."/>
            <person name="Ventosa A."/>
        </authorList>
    </citation>
    <scope>NUCLEOTIDE SEQUENCE [LARGE SCALE GENOMIC DNA]</scope>
    <source>
        <strain evidence="2 3">AL184</strain>
    </source>
</reference>
<comment type="caution">
    <text evidence="2">The sequence shown here is derived from an EMBL/GenBank/DDBJ whole genome shotgun (WGS) entry which is preliminary data.</text>
</comment>
<evidence type="ECO:0000313" key="2">
    <source>
        <dbReference type="EMBL" id="OOE41195.1"/>
    </source>
</evidence>
<dbReference type="PANTHER" id="PTHR13369:SF0">
    <property type="entry name" value="GLUTATHIONE S-TRANSFERASE C-TERMINAL DOMAIN-CONTAINING PROTEIN"/>
    <property type="match status" value="1"/>
</dbReference>
<dbReference type="AlphaFoldDB" id="A0AB36K0Y1"/>
<organism evidence="2 3">
    <name type="scientific">Salinivibrio kushneri</name>
    <dbReference type="NCBI Taxonomy" id="1908198"/>
    <lineage>
        <taxon>Bacteria</taxon>
        <taxon>Pseudomonadati</taxon>
        <taxon>Pseudomonadota</taxon>
        <taxon>Gammaproteobacteria</taxon>
        <taxon>Vibrionales</taxon>
        <taxon>Vibrionaceae</taxon>
        <taxon>Salinivibrio</taxon>
    </lineage>
</organism>
<evidence type="ECO:0000259" key="1">
    <source>
        <dbReference type="Pfam" id="PF13679"/>
    </source>
</evidence>
<dbReference type="RefSeq" id="WP_077658869.1">
    <property type="nucleotide sequence ID" value="NZ_CP040021.1"/>
</dbReference>